<gene>
    <name evidence="1" type="ORF">BRARA_B02677</name>
</gene>
<name>A0A398AJX7_BRACM</name>
<reference evidence="1 2" key="1">
    <citation type="submission" date="2018-06" db="EMBL/GenBank/DDBJ databases">
        <title>WGS assembly of Brassica rapa FPsc.</title>
        <authorList>
            <person name="Bowman J."/>
            <person name="Kohchi T."/>
            <person name="Yamato K."/>
            <person name="Jenkins J."/>
            <person name="Shu S."/>
            <person name="Ishizaki K."/>
            <person name="Yamaoka S."/>
            <person name="Nishihama R."/>
            <person name="Nakamura Y."/>
            <person name="Berger F."/>
            <person name="Adam C."/>
            <person name="Aki S."/>
            <person name="Althoff F."/>
            <person name="Araki T."/>
            <person name="Arteaga-Vazquez M."/>
            <person name="Balasubrmanian S."/>
            <person name="Bauer D."/>
            <person name="Boehm C."/>
            <person name="Briginshaw L."/>
            <person name="Caballero-Perez J."/>
            <person name="Catarino B."/>
            <person name="Chen F."/>
            <person name="Chiyoda S."/>
            <person name="Chovatia M."/>
            <person name="Davies K."/>
            <person name="Delmans M."/>
            <person name="Demura T."/>
            <person name="Dierschke T."/>
            <person name="Dolan L."/>
            <person name="Dorantes-Acosta A."/>
            <person name="Eklund D."/>
            <person name="Florent S."/>
            <person name="Flores-Sandoval E."/>
            <person name="Fujiyama A."/>
            <person name="Fukuzawa H."/>
            <person name="Galik B."/>
            <person name="Grimanelli D."/>
            <person name="Grimwood J."/>
            <person name="Grossniklaus U."/>
            <person name="Hamada T."/>
            <person name="Haseloff J."/>
            <person name="Hetherington A."/>
            <person name="Higo A."/>
            <person name="Hirakawa Y."/>
            <person name="Hundley H."/>
            <person name="Ikeda Y."/>
            <person name="Inoue K."/>
            <person name="Inoue S."/>
            <person name="Ishida S."/>
            <person name="Jia Q."/>
            <person name="Kakita M."/>
            <person name="Kanazawa T."/>
            <person name="Kawai Y."/>
            <person name="Kawashima T."/>
            <person name="Kennedy M."/>
            <person name="Kinose K."/>
            <person name="Kinoshita T."/>
            <person name="Kohara Y."/>
            <person name="Koide E."/>
            <person name="Komatsu K."/>
            <person name="Kopischke S."/>
            <person name="Kubo M."/>
            <person name="Kyozuka J."/>
            <person name="Lagercrantz U."/>
            <person name="Lin S."/>
            <person name="Lindquist E."/>
            <person name="Lipzen A."/>
            <person name="Lu C."/>
            <person name="Luna E."/>
            <person name="Martienssen R."/>
            <person name="Minamino N."/>
            <person name="Mizutani M."/>
            <person name="Mizutani M."/>
            <person name="Mochizuki N."/>
            <person name="Monte I."/>
            <person name="Mosher R."/>
            <person name="Nagasaki H."/>
            <person name="Nakagami H."/>
            <person name="Naramoto S."/>
            <person name="Nishitani K."/>
            <person name="Ohtani M."/>
            <person name="Okamoto T."/>
            <person name="Okumura M."/>
            <person name="Phillips J."/>
            <person name="Pollak B."/>
            <person name="Reinders A."/>
            <person name="Roevekamp M."/>
            <person name="Sano R."/>
            <person name="Sawa S."/>
            <person name="Schmid M."/>
            <person name="Shirakawa M."/>
            <person name="Solano R."/>
            <person name="Spunde A."/>
            <person name="Suetsugu N."/>
            <person name="Sugano S."/>
            <person name="Sugiyama A."/>
            <person name="Sun R."/>
            <person name="Suzuki Y."/>
            <person name="Takenaka M."/>
            <person name="Takezawa D."/>
            <person name="Tomogane H."/>
            <person name="Tsuzuki M."/>
            <person name="Ueda T."/>
            <person name="Umeda M."/>
            <person name="Ward J."/>
            <person name="Watanabe Y."/>
            <person name="Yazaki K."/>
            <person name="Yokoyama R."/>
            <person name="Yoshitake Y."/>
            <person name="Yotsui I."/>
            <person name="Zachgo S."/>
            <person name="Schmutz J."/>
        </authorList>
    </citation>
    <scope>NUCLEOTIDE SEQUENCE [LARGE SCALE GENOMIC DNA]</scope>
    <source>
        <strain evidence="2">cv. B-3</strain>
    </source>
</reference>
<proteinExistence type="predicted"/>
<dbReference type="PANTHER" id="PTHR15204:SF5">
    <property type="entry name" value="LARGE PROLINE-RICH PROTEIN BAG6 ISOFORM X1"/>
    <property type="match status" value="1"/>
</dbReference>
<dbReference type="EMBL" id="CM010629">
    <property type="protein sequence ID" value="RID75643.1"/>
    <property type="molecule type" value="Genomic_DNA"/>
</dbReference>
<dbReference type="PANTHER" id="PTHR15204">
    <property type="entry name" value="LARGE PROLINE-RICH PROTEIN BAG6"/>
    <property type="match status" value="1"/>
</dbReference>
<protein>
    <submittedName>
        <fullName evidence="1">Uncharacterized protein</fullName>
    </submittedName>
</protein>
<sequence>MSQVLESAVLDGLLAGVSRQGGAELPNMLHQFTQNPQIMNTVQQIAQQVDGFDFSTMVQQMIPLVSRAFSQGWSSEAPIHQSDDYQPLQANVQPMVNMIEHCDPLEDIFHAMVENAAMSHEDLADELCGD</sequence>
<evidence type="ECO:0000313" key="1">
    <source>
        <dbReference type="EMBL" id="RID75643.1"/>
    </source>
</evidence>
<evidence type="ECO:0000313" key="2">
    <source>
        <dbReference type="Proteomes" id="UP000264353"/>
    </source>
</evidence>
<dbReference type="AlphaFoldDB" id="A0A398AJX7"/>
<accession>A0A398AJX7</accession>
<organism evidence="1 2">
    <name type="scientific">Brassica campestris</name>
    <name type="common">Field mustard</name>
    <dbReference type="NCBI Taxonomy" id="3711"/>
    <lineage>
        <taxon>Eukaryota</taxon>
        <taxon>Viridiplantae</taxon>
        <taxon>Streptophyta</taxon>
        <taxon>Embryophyta</taxon>
        <taxon>Tracheophyta</taxon>
        <taxon>Spermatophyta</taxon>
        <taxon>Magnoliopsida</taxon>
        <taxon>eudicotyledons</taxon>
        <taxon>Gunneridae</taxon>
        <taxon>Pentapetalae</taxon>
        <taxon>rosids</taxon>
        <taxon>malvids</taxon>
        <taxon>Brassicales</taxon>
        <taxon>Brassicaceae</taxon>
        <taxon>Brassiceae</taxon>
        <taxon>Brassica</taxon>
    </lineage>
</organism>
<dbReference type="Proteomes" id="UP000264353">
    <property type="component" value="Chromosome A2"/>
</dbReference>